<dbReference type="InterPro" id="IPR011611">
    <property type="entry name" value="PfkB_dom"/>
</dbReference>
<reference evidence="8" key="1">
    <citation type="submission" date="2016-01" db="EMBL/GenBank/DDBJ databases">
        <authorList>
            <person name="Mitreva M."/>
            <person name="Pepin K.H."/>
            <person name="Mihindukulasuriya K.A."/>
            <person name="Fulton R."/>
            <person name="Fronick C."/>
            <person name="O'Laughlin M."/>
            <person name="Miner T."/>
            <person name="Herter B."/>
            <person name="Rosa B.A."/>
            <person name="Cordes M."/>
            <person name="Tomlinson C."/>
            <person name="Wollam A."/>
            <person name="Palsikar V.B."/>
            <person name="Mardis E.R."/>
            <person name="Wilson R.K."/>
        </authorList>
    </citation>
    <scope>NUCLEOTIDE SEQUENCE [LARGE SCALE GENOMIC DNA]</scope>
    <source>
        <strain evidence="8">GED7749B</strain>
    </source>
</reference>
<accession>A0A133KFC1</accession>
<dbReference type="Pfam" id="PF00294">
    <property type="entry name" value="PfkB"/>
    <property type="match status" value="1"/>
</dbReference>
<dbReference type="SUPFAM" id="SSF53613">
    <property type="entry name" value="Ribokinase-like"/>
    <property type="match status" value="1"/>
</dbReference>
<sequence>MIQIVNSISYLEIILEAKQMSEIITAGEPLVLFIADEKGPLHAVRHYTRYMAGADVNVSVGVSRLGHTVSFLTQTGEDPFGVYVKNFLNNENIDTTYVFSTPKYPTGFMLKGLSDIGDPETVYFRKNSAASKLTKEAVRQVDFSGAKILHLGGILAGLSESGYEATLALIEKARKYGLTITFDPNLRPVIWESEEKMIERTNEIACLCDIVMPNAKEARILTGQHVKEKMADFYLSKGVRQVIINLVEEGSYSKKKLEDGSFIEAAAPKYEVKHLVDRIGAGDGFVSGILAGMLEQLDDQALLMQGNAICSIQMQSLGDNDGLPTRAALDAFMKSVSLVSAR</sequence>
<dbReference type="InterPro" id="IPR050306">
    <property type="entry name" value="PfkB_Carbo_kinase"/>
</dbReference>
<gene>
    <name evidence="7" type="ORF">HMPREF3213_03061</name>
</gene>
<evidence type="ECO:0000256" key="1">
    <source>
        <dbReference type="ARBA" id="ARBA00010688"/>
    </source>
</evidence>
<dbReference type="InterPro" id="IPR029056">
    <property type="entry name" value="Ribokinase-like"/>
</dbReference>
<evidence type="ECO:0000256" key="2">
    <source>
        <dbReference type="ARBA" id="ARBA00022679"/>
    </source>
</evidence>
<evidence type="ECO:0000313" key="8">
    <source>
        <dbReference type="Proteomes" id="UP000070376"/>
    </source>
</evidence>
<dbReference type="Gene3D" id="3.40.1190.20">
    <property type="match status" value="1"/>
</dbReference>
<dbReference type="EMBL" id="LRPN01000147">
    <property type="protein sequence ID" value="KWZ78273.1"/>
    <property type="molecule type" value="Genomic_DNA"/>
</dbReference>
<dbReference type="GO" id="GO:0005524">
    <property type="term" value="F:ATP binding"/>
    <property type="evidence" value="ECO:0007669"/>
    <property type="project" value="UniProtKB-KW"/>
</dbReference>
<comment type="similarity">
    <text evidence="1">Belongs to the carbohydrate kinase PfkB family.</text>
</comment>
<keyword evidence="4 7" id="KW-0418">Kinase</keyword>
<dbReference type="Proteomes" id="UP000070376">
    <property type="component" value="Unassembled WGS sequence"/>
</dbReference>
<dbReference type="GO" id="GO:0016301">
    <property type="term" value="F:kinase activity"/>
    <property type="evidence" value="ECO:0007669"/>
    <property type="project" value="UniProtKB-KW"/>
</dbReference>
<dbReference type="PATRIC" id="fig|1398.22.peg.3067"/>
<evidence type="ECO:0000256" key="5">
    <source>
        <dbReference type="ARBA" id="ARBA00022840"/>
    </source>
</evidence>
<dbReference type="CDD" id="cd01166">
    <property type="entry name" value="KdgK"/>
    <property type="match status" value="1"/>
</dbReference>
<comment type="caution">
    <text evidence="7">The sequence shown here is derived from an EMBL/GenBank/DDBJ whole genome shotgun (WGS) entry which is preliminary data.</text>
</comment>
<keyword evidence="3" id="KW-0547">Nucleotide-binding</keyword>
<organism evidence="7 8">
    <name type="scientific">Heyndrickxia coagulans</name>
    <name type="common">Weizmannia coagulans</name>
    <dbReference type="NCBI Taxonomy" id="1398"/>
    <lineage>
        <taxon>Bacteria</taxon>
        <taxon>Bacillati</taxon>
        <taxon>Bacillota</taxon>
        <taxon>Bacilli</taxon>
        <taxon>Bacillales</taxon>
        <taxon>Bacillaceae</taxon>
        <taxon>Heyndrickxia</taxon>
    </lineage>
</organism>
<evidence type="ECO:0000313" key="7">
    <source>
        <dbReference type="EMBL" id="KWZ78273.1"/>
    </source>
</evidence>
<evidence type="ECO:0000259" key="6">
    <source>
        <dbReference type="Pfam" id="PF00294"/>
    </source>
</evidence>
<keyword evidence="5" id="KW-0067">ATP-binding</keyword>
<name>A0A133KFC1_HEYCO</name>
<evidence type="ECO:0000256" key="3">
    <source>
        <dbReference type="ARBA" id="ARBA00022741"/>
    </source>
</evidence>
<keyword evidence="2" id="KW-0808">Transferase</keyword>
<proteinExistence type="inferred from homology"/>
<feature type="domain" description="Carbohydrate kinase PfkB" evidence="6">
    <location>
        <begin position="26"/>
        <end position="325"/>
    </location>
</feature>
<dbReference type="PANTHER" id="PTHR43085">
    <property type="entry name" value="HEXOKINASE FAMILY MEMBER"/>
    <property type="match status" value="1"/>
</dbReference>
<protein>
    <submittedName>
        <fullName evidence="7">Putative 2-dehydro-3-deoxygluconokinase</fullName>
    </submittedName>
</protein>
<dbReference type="PANTHER" id="PTHR43085:SF1">
    <property type="entry name" value="PSEUDOURIDINE KINASE-RELATED"/>
    <property type="match status" value="1"/>
</dbReference>
<evidence type="ECO:0000256" key="4">
    <source>
        <dbReference type="ARBA" id="ARBA00022777"/>
    </source>
</evidence>
<dbReference type="AlphaFoldDB" id="A0A133KFC1"/>